<evidence type="ECO:0000256" key="12">
    <source>
        <dbReference type="ARBA" id="ARBA00023242"/>
    </source>
</evidence>
<evidence type="ECO:0000256" key="3">
    <source>
        <dbReference type="ARBA" id="ARBA00004906"/>
    </source>
</evidence>
<evidence type="ECO:0000256" key="6">
    <source>
        <dbReference type="ARBA" id="ARBA00022723"/>
    </source>
</evidence>
<dbReference type="PANTHER" id="PTHR23163:SF0">
    <property type="entry name" value="E3 UBIQUITIN-PROTEIN LIGASE BRE1"/>
    <property type="match status" value="1"/>
</dbReference>
<keyword evidence="10 14" id="KW-0156">Chromatin regulator</keyword>
<dbReference type="KEGG" id="ehx:EMIHUDRAFT_462197"/>
<evidence type="ECO:0000256" key="10">
    <source>
        <dbReference type="ARBA" id="ARBA00022853"/>
    </source>
</evidence>
<comment type="similarity">
    <text evidence="4 14">Belongs to the BRE1 family.</text>
</comment>
<protein>
    <recommendedName>
        <fullName evidence="14">E3 ubiquitin protein ligase</fullName>
        <ecNumber evidence="14">2.3.2.27</ecNumber>
    </recommendedName>
</protein>
<keyword evidence="5 14" id="KW-0808">Transferase</keyword>
<keyword evidence="11 14" id="KW-0175">Coiled coil</keyword>
<evidence type="ECO:0000256" key="2">
    <source>
        <dbReference type="ARBA" id="ARBA00004123"/>
    </source>
</evidence>
<dbReference type="GeneID" id="17284918"/>
<evidence type="ECO:0000256" key="14">
    <source>
        <dbReference type="RuleBase" id="RU365038"/>
    </source>
</evidence>
<dbReference type="eggNOG" id="KOG0978">
    <property type="taxonomic scope" value="Eukaryota"/>
</dbReference>
<name>A0A0D3KV62_EMIH1</name>
<evidence type="ECO:0000256" key="1">
    <source>
        <dbReference type="ARBA" id="ARBA00000900"/>
    </source>
</evidence>
<dbReference type="GO" id="GO:0016567">
    <property type="term" value="P:protein ubiquitination"/>
    <property type="evidence" value="ECO:0007669"/>
    <property type="project" value="UniProtKB-UniRule"/>
</dbReference>
<dbReference type="SMART" id="SM00184">
    <property type="entry name" value="RING"/>
    <property type="match status" value="1"/>
</dbReference>
<comment type="subcellular location">
    <subcellularLocation>
        <location evidence="2 14">Nucleus</location>
    </subcellularLocation>
</comment>
<accession>A0A0D3KV62</accession>
<evidence type="ECO:0000256" key="11">
    <source>
        <dbReference type="ARBA" id="ARBA00023054"/>
    </source>
</evidence>
<sequence>MTEKLLKKQNANLASAKANLQRELDDTAGQLRQLQSRLAQRETALSVLDRHWAQLELRLGAAKPRLAAGGDASSSAALPRQTLLESLDSGAPAADLDDATRRRCELTAELAEAAASGSGAGDAAASVPPETSAVVAELAVAKDRALLLQRERDDTAARLAGAHSELEQKTKSLEKLNAEVSNLKAAGGGGGASAAAAPEAAAAASSSDADSATAAAVAAASSAEMERLRSEAEAANEERAAFEKLAESARRELIGAQQDVQRLRGDLDEARRRPPTEEQMRAMPQWRHMLEIGERGKQYMQANERLRADMAVLQQRHLAELARLEDVRSRLYEETRGEVENLSKALAQATAGRDAAAHKLQQQALTHRGFEERLSESERLLNLWRQEAVRLKNEASRERARLAELSGARDGALAEKETLRQRVHALELRLSQAPAADPTAAEAKHQDALVRLGGAEAAALQSSEELSKLQTENDALVEELDSIAKAFDESQEQNAKLLKTAQLEALRERTAAAERLVERDAEHKAALEKELRTARDTASKQEEAQRHAAASLDRAQAQALEASREAQQASAALQAEADRARRAGERERQSAGDAAEARAQKKAKEAEQVRDTLERKLKRLERSGAGAAAEPRGGSNEQLDYYRSMVKCPLCKNSNKDTVITKCGHAFCRDCIDSRLSLRERKCPGCSQVFDKSYVKDLWLEYGA</sequence>
<evidence type="ECO:0000256" key="13">
    <source>
        <dbReference type="PROSITE-ProRule" id="PRU00175"/>
    </source>
</evidence>
<feature type="domain" description="RING-type" evidence="17">
    <location>
        <begin position="648"/>
        <end position="687"/>
    </location>
</feature>
<proteinExistence type="inferred from homology"/>
<dbReference type="GO" id="GO:0008270">
    <property type="term" value="F:zinc ion binding"/>
    <property type="evidence" value="ECO:0007669"/>
    <property type="project" value="UniProtKB-KW"/>
</dbReference>
<reference evidence="18" key="2">
    <citation type="submission" date="2024-10" db="UniProtKB">
        <authorList>
            <consortium name="EnsemblProtists"/>
        </authorList>
    </citation>
    <scope>IDENTIFICATION</scope>
</reference>
<keyword evidence="8 14" id="KW-0833">Ubl conjugation pathway</keyword>
<keyword evidence="9 14" id="KW-0862">Zinc</keyword>
<feature type="coiled-coil region" evidence="15">
    <location>
        <begin position="218"/>
        <end position="273"/>
    </location>
</feature>
<keyword evidence="19" id="KW-1185">Reference proteome</keyword>
<dbReference type="RefSeq" id="XP_005792076.1">
    <property type="nucleotide sequence ID" value="XM_005792019.1"/>
</dbReference>
<reference evidence="19" key="1">
    <citation type="journal article" date="2013" name="Nature">
        <title>Pan genome of the phytoplankton Emiliania underpins its global distribution.</title>
        <authorList>
            <person name="Read B.A."/>
            <person name="Kegel J."/>
            <person name="Klute M.J."/>
            <person name="Kuo A."/>
            <person name="Lefebvre S.C."/>
            <person name="Maumus F."/>
            <person name="Mayer C."/>
            <person name="Miller J."/>
            <person name="Monier A."/>
            <person name="Salamov A."/>
            <person name="Young J."/>
            <person name="Aguilar M."/>
            <person name="Claverie J.M."/>
            <person name="Frickenhaus S."/>
            <person name="Gonzalez K."/>
            <person name="Herman E.K."/>
            <person name="Lin Y.C."/>
            <person name="Napier J."/>
            <person name="Ogata H."/>
            <person name="Sarno A.F."/>
            <person name="Shmutz J."/>
            <person name="Schroeder D."/>
            <person name="de Vargas C."/>
            <person name="Verret F."/>
            <person name="von Dassow P."/>
            <person name="Valentin K."/>
            <person name="Van de Peer Y."/>
            <person name="Wheeler G."/>
            <person name="Dacks J.B."/>
            <person name="Delwiche C.F."/>
            <person name="Dyhrman S.T."/>
            <person name="Glockner G."/>
            <person name="John U."/>
            <person name="Richards T."/>
            <person name="Worden A.Z."/>
            <person name="Zhang X."/>
            <person name="Grigoriev I.V."/>
            <person name="Allen A.E."/>
            <person name="Bidle K."/>
            <person name="Borodovsky M."/>
            <person name="Bowler C."/>
            <person name="Brownlee C."/>
            <person name="Cock J.M."/>
            <person name="Elias M."/>
            <person name="Gladyshev V.N."/>
            <person name="Groth M."/>
            <person name="Guda C."/>
            <person name="Hadaegh A."/>
            <person name="Iglesias-Rodriguez M.D."/>
            <person name="Jenkins J."/>
            <person name="Jones B.M."/>
            <person name="Lawson T."/>
            <person name="Leese F."/>
            <person name="Lindquist E."/>
            <person name="Lobanov A."/>
            <person name="Lomsadze A."/>
            <person name="Malik S.B."/>
            <person name="Marsh M.E."/>
            <person name="Mackinder L."/>
            <person name="Mock T."/>
            <person name="Mueller-Roeber B."/>
            <person name="Pagarete A."/>
            <person name="Parker M."/>
            <person name="Probert I."/>
            <person name="Quesneville H."/>
            <person name="Raines C."/>
            <person name="Rensing S.A."/>
            <person name="Riano-Pachon D.M."/>
            <person name="Richier S."/>
            <person name="Rokitta S."/>
            <person name="Shiraiwa Y."/>
            <person name="Soanes D.M."/>
            <person name="van der Giezen M."/>
            <person name="Wahlund T.M."/>
            <person name="Williams B."/>
            <person name="Wilson W."/>
            <person name="Wolfe G."/>
            <person name="Wurch L.L."/>
        </authorList>
    </citation>
    <scope>NUCLEOTIDE SEQUENCE</scope>
</reference>
<dbReference type="OMA" id="CEINEWY"/>
<dbReference type="SUPFAM" id="SSF57850">
    <property type="entry name" value="RING/U-box"/>
    <property type="match status" value="1"/>
</dbReference>
<feature type="compositionally biased region" description="Low complexity" evidence="16">
    <location>
        <begin position="548"/>
        <end position="575"/>
    </location>
</feature>
<keyword evidence="12 14" id="KW-0539">Nucleus</keyword>
<keyword evidence="7 13" id="KW-0863">Zinc-finger</keyword>
<evidence type="ECO:0000256" key="8">
    <source>
        <dbReference type="ARBA" id="ARBA00022786"/>
    </source>
</evidence>
<feature type="coiled-coil region" evidence="15">
    <location>
        <begin position="332"/>
        <end position="429"/>
    </location>
</feature>
<dbReference type="InterPro" id="IPR013956">
    <property type="entry name" value="E3_ubiquit_lig_Bre1"/>
</dbReference>
<evidence type="ECO:0000256" key="4">
    <source>
        <dbReference type="ARBA" id="ARBA00005555"/>
    </source>
</evidence>
<evidence type="ECO:0000259" key="17">
    <source>
        <dbReference type="PROSITE" id="PS50089"/>
    </source>
</evidence>
<evidence type="ECO:0000256" key="5">
    <source>
        <dbReference type="ARBA" id="ARBA00022679"/>
    </source>
</evidence>
<dbReference type="UniPathway" id="UPA00143"/>
<dbReference type="InterPro" id="IPR001841">
    <property type="entry name" value="Znf_RING"/>
</dbReference>
<dbReference type="AlphaFoldDB" id="A0A0D3KV62"/>
<dbReference type="HOGENOM" id="CLU_392037_0_0_1"/>
<feature type="region of interest" description="Disordered" evidence="16">
    <location>
        <begin position="531"/>
        <end position="611"/>
    </location>
</feature>
<dbReference type="InterPro" id="IPR018957">
    <property type="entry name" value="Znf_C3HC4_RING-type"/>
</dbReference>
<dbReference type="Proteomes" id="UP000013827">
    <property type="component" value="Unassembled WGS sequence"/>
</dbReference>
<evidence type="ECO:0000256" key="9">
    <source>
        <dbReference type="ARBA" id="ARBA00022833"/>
    </source>
</evidence>
<dbReference type="Pfam" id="PF00097">
    <property type="entry name" value="zf-C3HC4"/>
    <property type="match status" value="1"/>
</dbReference>
<evidence type="ECO:0000313" key="18">
    <source>
        <dbReference type="EnsemblProtists" id="EOD39647"/>
    </source>
</evidence>
<comment type="catalytic activity">
    <reaction evidence="1 14">
        <text>S-ubiquitinyl-[E2 ubiquitin-conjugating enzyme]-L-cysteine + [acceptor protein]-L-lysine = [E2 ubiquitin-conjugating enzyme]-L-cysteine + N(6)-ubiquitinyl-[acceptor protein]-L-lysine.</text>
        <dbReference type="EC" id="2.3.2.27"/>
    </reaction>
</comment>
<feature type="compositionally biased region" description="Basic and acidic residues" evidence="16">
    <location>
        <begin position="576"/>
        <end position="611"/>
    </location>
</feature>
<evidence type="ECO:0000256" key="15">
    <source>
        <dbReference type="SAM" id="Coils"/>
    </source>
</evidence>
<evidence type="ECO:0000256" key="7">
    <source>
        <dbReference type="ARBA" id="ARBA00022771"/>
    </source>
</evidence>
<dbReference type="InterPro" id="IPR017907">
    <property type="entry name" value="Znf_RING_CS"/>
</dbReference>
<dbReference type="PANTHER" id="PTHR23163">
    <property type="entry name" value="RING FINGER PROTEIN-RELATED"/>
    <property type="match status" value="1"/>
</dbReference>
<dbReference type="InterPro" id="IPR013083">
    <property type="entry name" value="Znf_RING/FYVE/PHD"/>
</dbReference>
<dbReference type="EC" id="2.3.2.27" evidence="14"/>
<evidence type="ECO:0000313" key="19">
    <source>
        <dbReference type="Proteomes" id="UP000013827"/>
    </source>
</evidence>
<dbReference type="PROSITE" id="PS00518">
    <property type="entry name" value="ZF_RING_1"/>
    <property type="match status" value="1"/>
</dbReference>
<dbReference type="CDD" id="cd16499">
    <property type="entry name" value="RING-HC_Bre1-like"/>
    <property type="match status" value="1"/>
</dbReference>
<feature type="compositionally biased region" description="Basic and acidic residues" evidence="16">
    <location>
        <begin position="531"/>
        <end position="546"/>
    </location>
</feature>
<dbReference type="Gene3D" id="3.30.40.10">
    <property type="entry name" value="Zinc/RING finger domain, C3HC4 (zinc finger)"/>
    <property type="match status" value="1"/>
</dbReference>
<feature type="coiled-coil region" evidence="15">
    <location>
        <begin position="459"/>
        <end position="493"/>
    </location>
</feature>
<dbReference type="GO" id="GO:0061630">
    <property type="term" value="F:ubiquitin protein ligase activity"/>
    <property type="evidence" value="ECO:0007669"/>
    <property type="project" value="UniProtKB-EC"/>
</dbReference>
<keyword evidence="6 14" id="KW-0479">Metal-binding</keyword>
<dbReference type="STRING" id="2903.R1DWX0"/>
<feature type="coiled-coil region" evidence="15">
    <location>
        <begin position="159"/>
        <end position="186"/>
    </location>
</feature>
<dbReference type="EnsemblProtists" id="EOD39647">
    <property type="protein sequence ID" value="EOD39647"/>
    <property type="gene ID" value="EMIHUDRAFT_462197"/>
</dbReference>
<organism evidence="18 19">
    <name type="scientific">Emiliania huxleyi (strain CCMP1516)</name>
    <dbReference type="NCBI Taxonomy" id="280463"/>
    <lineage>
        <taxon>Eukaryota</taxon>
        <taxon>Haptista</taxon>
        <taxon>Haptophyta</taxon>
        <taxon>Prymnesiophyceae</taxon>
        <taxon>Isochrysidales</taxon>
        <taxon>Noelaerhabdaceae</taxon>
        <taxon>Emiliania</taxon>
    </lineage>
</organism>
<dbReference type="PROSITE" id="PS50089">
    <property type="entry name" value="ZF_RING_2"/>
    <property type="match status" value="1"/>
</dbReference>
<dbReference type="GO" id="GO:0033503">
    <property type="term" value="C:HULC complex"/>
    <property type="evidence" value="ECO:0007669"/>
    <property type="project" value="TreeGrafter"/>
</dbReference>
<evidence type="ECO:0000256" key="16">
    <source>
        <dbReference type="SAM" id="MobiDB-lite"/>
    </source>
</evidence>
<dbReference type="GO" id="GO:0006325">
    <property type="term" value="P:chromatin organization"/>
    <property type="evidence" value="ECO:0007669"/>
    <property type="project" value="UniProtKB-KW"/>
</dbReference>
<dbReference type="GO" id="GO:0005634">
    <property type="term" value="C:nucleus"/>
    <property type="evidence" value="ECO:0007669"/>
    <property type="project" value="UniProtKB-SubCell"/>
</dbReference>
<comment type="pathway">
    <text evidence="3 14">Protein modification; protein ubiquitination.</text>
</comment>
<dbReference type="PaxDb" id="2903-EOD39647"/>
<feature type="coiled-coil region" evidence="15">
    <location>
        <begin position="3"/>
        <end position="37"/>
    </location>
</feature>